<feature type="compositionally biased region" description="Polar residues" evidence="5">
    <location>
        <begin position="83"/>
        <end position="109"/>
    </location>
</feature>
<evidence type="ECO:0000256" key="4">
    <source>
        <dbReference type="ARBA" id="ARBA00023004"/>
    </source>
</evidence>
<keyword evidence="6" id="KW-1133">Transmembrane helix</keyword>
<keyword evidence="4" id="KW-0408">Iron</keyword>
<dbReference type="Pfam" id="PF00301">
    <property type="entry name" value="Rubredoxin"/>
    <property type="match status" value="1"/>
</dbReference>
<dbReference type="OMA" id="PCCMSID"/>
<keyword evidence="1" id="KW-0813">Transport</keyword>
<dbReference type="Gene3D" id="2.20.28.10">
    <property type="match status" value="1"/>
</dbReference>
<dbReference type="InterPro" id="IPR018527">
    <property type="entry name" value="Rubredoxin_Fe_BS"/>
</dbReference>
<dbReference type="GO" id="GO:0009055">
    <property type="term" value="F:electron transfer activity"/>
    <property type="evidence" value="ECO:0007669"/>
    <property type="project" value="TreeGrafter"/>
</dbReference>
<dbReference type="PANTHER" id="PTHR47627">
    <property type="entry name" value="RUBREDOXIN"/>
    <property type="match status" value="1"/>
</dbReference>
<evidence type="ECO:0000256" key="2">
    <source>
        <dbReference type="ARBA" id="ARBA00022723"/>
    </source>
</evidence>
<dbReference type="CDD" id="cd00730">
    <property type="entry name" value="rubredoxin"/>
    <property type="match status" value="1"/>
</dbReference>
<dbReference type="PANTHER" id="PTHR47627:SF1">
    <property type="entry name" value="RUBREDOXIN-1-RELATED"/>
    <property type="match status" value="1"/>
</dbReference>
<evidence type="ECO:0000256" key="1">
    <source>
        <dbReference type="ARBA" id="ARBA00022448"/>
    </source>
</evidence>
<dbReference type="EMBL" id="EF676997">
    <property type="protein sequence ID" value="ABR16857.1"/>
    <property type="molecule type" value="mRNA"/>
</dbReference>
<dbReference type="PROSITE" id="PS50903">
    <property type="entry name" value="RUBREDOXIN_LIKE"/>
    <property type="match status" value="1"/>
</dbReference>
<keyword evidence="6" id="KW-0812">Transmembrane</keyword>
<protein>
    <recommendedName>
        <fullName evidence="7">Rubredoxin-like domain-containing protein</fullName>
    </recommendedName>
</protein>
<dbReference type="FunFam" id="2.20.28.10:FF:000001">
    <property type="entry name" value="Rubredoxin"/>
    <property type="match status" value="1"/>
</dbReference>
<dbReference type="PRINTS" id="PR00163">
    <property type="entry name" value="RUBREDOXIN"/>
</dbReference>
<keyword evidence="2" id="KW-0479">Metal-binding</keyword>
<sequence>MNSLNAMAATIGLGLQIQKPCGVLFSRAMPHHHKNFFIPRSNRALVSATNYGPSFLLLVQKNLKNSLHRGSPCCMSIDVGKEGNSSVDMKTENSESSSPDVGSENNTAEPSKIPRLGLEETFAVLNTGKYECTSCGYIYDQSLGDPLYPVAPGLEFSRLPEDWRCPTCGAAKSYFASKSIEVAGFAQNQQFGLGGNTLTSGQKSALIYGSLLLFFALFLFGYFLQ</sequence>
<evidence type="ECO:0000256" key="3">
    <source>
        <dbReference type="ARBA" id="ARBA00022982"/>
    </source>
</evidence>
<feature type="region of interest" description="Disordered" evidence="5">
    <location>
        <begin position="82"/>
        <end position="112"/>
    </location>
</feature>
<keyword evidence="3" id="KW-0249">Electron transport</keyword>
<organism evidence="8">
    <name type="scientific">Picea sitchensis</name>
    <name type="common">Sitka spruce</name>
    <name type="synonym">Pinus sitchensis</name>
    <dbReference type="NCBI Taxonomy" id="3332"/>
    <lineage>
        <taxon>Eukaryota</taxon>
        <taxon>Viridiplantae</taxon>
        <taxon>Streptophyta</taxon>
        <taxon>Embryophyta</taxon>
        <taxon>Tracheophyta</taxon>
        <taxon>Spermatophyta</taxon>
        <taxon>Pinopsida</taxon>
        <taxon>Pinidae</taxon>
        <taxon>Conifers I</taxon>
        <taxon>Pinales</taxon>
        <taxon>Pinaceae</taxon>
        <taxon>Picea</taxon>
    </lineage>
</organism>
<dbReference type="InterPro" id="IPR024935">
    <property type="entry name" value="Rubredoxin_dom"/>
</dbReference>
<evidence type="ECO:0000256" key="5">
    <source>
        <dbReference type="SAM" id="MobiDB-lite"/>
    </source>
</evidence>
<accession>B8LMH7</accession>
<dbReference type="InterPro" id="IPR050526">
    <property type="entry name" value="Rubredoxin_ET"/>
</dbReference>
<dbReference type="AlphaFoldDB" id="B8LMH7"/>
<reference evidence="8" key="1">
    <citation type="submission" date="2007-06" db="EMBL/GenBank/DDBJ databases">
        <title>Full length cDNA sequences from Sitka Spruce (Picea sitchensis).</title>
        <authorList>
            <person name="Ralph S.G."/>
            <person name="Chun H.E."/>
            <person name="Liao N."/>
            <person name="Ali J."/>
            <person name="Reid K."/>
            <person name="Kolosova N."/>
            <person name="Cooper N."/>
            <person name="Cullis C."/>
            <person name="Jancsik S."/>
            <person name="Moore R."/>
            <person name="Mayo M."/>
            <person name="Wagner S."/>
            <person name="Holt R.A."/>
            <person name="Jones S.J.M."/>
            <person name="Marra M.A."/>
            <person name="Ritland C.E."/>
            <person name="Ritland K."/>
            <person name="Bohlmann J."/>
        </authorList>
    </citation>
    <scope>NUCLEOTIDE SEQUENCE</scope>
    <source>
        <tissue evidence="8">Green portion of the leader tissue</tissue>
    </source>
</reference>
<dbReference type="PROSITE" id="PS00202">
    <property type="entry name" value="RUBREDOXIN"/>
    <property type="match status" value="1"/>
</dbReference>
<dbReference type="GO" id="GO:0005506">
    <property type="term" value="F:iron ion binding"/>
    <property type="evidence" value="ECO:0007669"/>
    <property type="project" value="InterPro"/>
</dbReference>
<proteinExistence type="evidence at transcript level"/>
<dbReference type="InterPro" id="IPR024934">
    <property type="entry name" value="Rubredoxin-like_dom"/>
</dbReference>
<evidence type="ECO:0000259" key="7">
    <source>
        <dbReference type="PROSITE" id="PS50903"/>
    </source>
</evidence>
<evidence type="ECO:0000256" key="6">
    <source>
        <dbReference type="SAM" id="Phobius"/>
    </source>
</evidence>
<name>B8LMH7_PICSI</name>
<keyword evidence="6" id="KW-0472">Membrane</keyword>
<dbReference type="SUPFAM" id="SSF57802">
    <property type="entry name" value="Rubredoxin-like"/>
    <property type="match status" value="1"/>
</dbReference>
<feature type="transmembrane region" description="Helical" evidence="6">
    <location>
        <begin position="205"/>
        <end position="224"/>
    </location>
</feature>
<dbReference type="GO" id="GO:0043448">
    <property type="term" value="P:alkane catabolic process"/>
    <property type="evidence" value="ECO:0007669"/>
    <property type="project" value="TreeGrafter"/>
</dbReference>
<evidence type="ECO:0000313" key="8">
    <source>
        <dbReference type="EMBL" id="ABR16857.1"/>
    </source>
</evidence>
<dbReference type="GO" id="GO:0009507">
    <property type="term" value="C:chloroplast"/>
    <property type="evidence" value="ECO:0007669"/>
    <property type="project" value="TreeGrafter"/>
</dbReference>
<feature type="domain" description="Rubredoxin-like" evidence="7">
    <location>
        <begin position="127"/>
        <end position="178"/>
    </location>
</feature>